<proteinExistence type="predicted"/>
<name>A0A1X1DB86_9GAMM</name>
<dbReference type="STRING" id="1076551.HA48_06640"/>
<dbReference type="InterPro" id="IPR019844">
    <property type="entry name" value="CSD_CS"/>
</dbReference>
<dbReference type="Pfam" id="PF00313">
    <property type="entry name" value="CSD"/>
    <property type="match status" value="1"/>
</dbReference>
<evidence type="ECO:0000313" key="5">
    <source>
        <dbReference type="EMBL" id="ORM73936.1"/>
    </source>
</evidence>
<dbReference type="InterPro" id="IPR002059">
    <property type="entry name" value="CSP_DNA-bd"/>
</dbReference>
<keyword evidence="6" id="KW-1185">Reference proteome</keyword>
<dbReference type="PROSITE" id="PS00352">
    <property type="entry name" value="CSD_1"/>
    <property type="match status" value="1"/>
</dbReference>
<dbReference type="PANTHER" id="PTHR11544">
    <property type="entry name" value="COLD SHOCK DOMAIN CONTAINING PROTEINS"/>
    <property type="match status" value="1"/>
</dbReference>
<evidence type="ECO:0000256" key="3">
    <source>
        <dbReference type="RuleBase" id="RU000408"/>
    </source>
</evidence>
<keyword evidence="2" id="KW-0963">Cytoplasm</keyword>
<dbReference type="InterPro" id="IPR012340">
    <property type="entry name" value="NA-bd_OB-fold"/>
</dbReference>
<reference evidence="5 6" key="1">
    <citation type="journal article" date="2017" name="Antonie Van Leeuwenhoek">
        <title>Phylogenomic resolution of the bacterial genus Pantoea and its relationship with Erwinia and Tatumella.</title>
        <authorList>
            <person name="Palmer M."/>
            <person name="Steenkamp E.T."/>
            <person name="Coetzee M.P."/>
            <person name="Chan W.Y."/>
            <person name="van Zyl E."/>
            <person name="De Maayer P."/>
            <person name="Coutinho T.A."/>
            <person name="Blom J."/>
            <person name="Smits T.H."/>
            <person name="Duffy B."/>
            <person name="Venter S.N."/>
        </authorList>
    </citation>
    <scope>NUCLEOTIDE SEQUENCE [LARGE SCALE GENOMIC DNA]</scope>
    <source>
        <strain evidence="5 6">LMG 26277</strain>
    </source>
</reference>
<dbReference type="Proteomes" id="UP000193104">
    <property type="component" value="Unassembled WGS sequence"/>
</dbReference>
<protein>
    <submittedName>
        <fullName evidence="5">Cold-shock protein</fullName>
    </submittedName>
</protein>
<dbReference type="PIRSF" id="PIRSF002599">
    <property type="entry name" value="Cold_shock_A"/>
    <property type="match status" value="1"/>
</dbReference>
<dbReference type="GO" id="GO:0003676">
    <property type="term" value="F:nucleic acid binding"/>
    <property type="evidence" value="ECO:0007669"/>
    <property type="project" value="InterPro"/>
</dbReference>
<dbReference type="CDD" id="cd04458">
    <property type="entry name" value="CSP_CDS"/>
    <property type="match status" value="1"/>
</dbReference>
<feature type="domain" description="CSD" evidence="4">
    <location>
        <begin position="4"/>
        <end position="69"/>
    </location>
</feature>
<dbReference type="PRINTS" id="PR00050">
    <property type="entry name" value="COLDSHOCK"/>
</dbReference>
<dbReference type="SMART" id="SM00357">
    <property type="entry name" value="CSP"/>
    <property type="match status" value="1"/>
</dbReference>
<accession>A0A1X1DB86</accession>
<evidence type="ECO:0000259" key="4">
    <source>
        <dbReference type="PROSITE" id="PS51857"/>
    </source>
</evidence>
<dbReference type="EMBL" id="MLFS01000013">
    <property type="protein sequence ID" value="ORM73936.1"/>
    <property type="molecule type" value="Genomic_DNA"/>
</dbReference>
<dbReference type="InterPro" id="IPR012156">
    <property type="entry name" value="Cold_shock_CspA"/>
</dbReference>
<dbReference type="AlphaFoldDB" id="A0A1X1DB86"/>
<dbReference type="FunFam" id="2.40.50.140:FF:000006">
    <property type="entry name" value="Cold shock protein CspC"/>
    <property type="match status" value="1"/>
</dbReference>
<dbReference type="Gene3D" id="2.40.50.140">
    <property type="entry name" value="Nucleic acid-binding proteins"/>
    <property type="match status" value="1"/>
</dbReference>
<sequence>MSGKISGTVKWFNNEKGFGFITPENGSKDVFVHYSSIQGSDFRSLDEGQKVEFNVEDGPKGPSATNVTGL</sequence>
<dbReference type="PROSITE" id="PS51857">
    <property type="entry name" value="CSD_2"/>
    <property type="match status" value="1"/>
</dbReference>
<organism evidence="5 6">
    <name type="scientific">Pantoea wallisii</name>
    <dbReference type="NCBI Taxonomy" id="1076551"/>
    <lineage>
        <taxon>Bacteria</taxon>
        <taxon>Pseudomonadati</taxon>
        <taxon>Pseudomonadota</taxon>
        <taxon>Gammaproteobacteria</taxon>
        <taxon>Enterobacterales</taxon>
        <taxon>Erwiniaceae</taxon>
        <taxon>Pantoea</taxon>
    </lineage>
</organism>
<dbReference type="SUPFAM" id="SSF50249">
    <property type="entry name" value="Nucleic acid-binding proteins"/>
    <property type="match status" value="1"/>
</dbReference>
<gene>
    <name evidence="5" type="ORF">HA48_06640</name>
</gene>
<evidence type="ECO:0000256" key="2">
    <source>
        <dbReference type="ARBA" id="ARBA00022490"/>
    </source>
</evidence>
<dbReference type="GO" id="GO:0005829">
    <property type="term" value="C:cytosol"/>
    <property type="evidence" value="ECO:0007669"/>
    <property type="project" value="UniProtKB-ARBA"/>
</dbReference>
<evidence type="ECO:0000313" key="6">
    <source>
        <dbReference type="Proteomes" id="UP000193104"/>
    </source>
</evidence>
<evidence type="ECO:0000256" key="1">
    <source>
        <dbReference type="ARBA" id="ARBA00004496"/>
    </source>
</evidence>
<comment type="caution">
    <text evidence="5">The sequence shown here is derived from an EMBL/GenBank/DDBJ whole genome shotgun (WGS) entry which is preliminary data.</text>
</comment>
<comment type="subcellular location">
    <subcellularLocation>
        <location evidence="1 3">Cytoplasm</location>
    </subcellularLocation>
</comment>
<dbReference type="InterPro" id="IPR050181">
    <property type="entry name" value="Cold_shock_domain"/>
</dbReference>
<dbReference type="RefSeq" id="WP_128600339.1">
    <property type="nucleotide sequence ID" value="NZ_MLFS01000013.1"/>
</dbReference>
<dbReference type="OrthoDB" id="9810590at2"/>
<dbReference type="InterPro" id="IPR011129">
    <property type="entry name" value="CSD"/>
</dbReference>